<feature type="transmembrane region" description="Helical" evidence="13">
    <location>
        <begin position="123"/>
        <end position="145"/>
    </location>
</feature>
<dbReference type="SUPFAM" id="SSF103473">
    <property type="entry name" value="MFS general substrate transporter"/>
    <property type="match status" value="1"/>
</dbReference>
<dbReference type="InterPro" id="IPR005829">
    <property type="entry name" value="Sugar_transporter_CS"/>
</dbReference>
<dbReference type="PROSITE" id="PS00217">
    <property type="entry name" value="SUGAR_TRANSPORT_2"/>
    <property type="match status" value="1"/>
</dbReference>
<keyword evidence="7 13" id="KW-1133">Transmembrane helix</keyword>
<evidence type="ECO:0000313" key="15">
    <source>
        <dbReference type="EMBL" id="OOQ91829.1"/>
    </source>
</evidence>
<evidence type="ECO:0000256" key="7">
    <source>
        <dbReference type="ARBA" id="ARBA00022989"/>
    </source>
</evidence>
<dbReference type="InterPro" id="IPR005828">
    <property type="entry name" value="MFS_sugar_transport-like"/>
</dbReference>
<dbReference type="GO" id="GO:0005886">
    <property type="term" value="C:plasma membrane"/>
    <property type="evidence" value="ECO:0007669"/>
    <property type="project" value="UniProtKB-SubCell"/>
</dbReference>
<dbReference type="EMBL" id="LJBN01000001">
    <property type="protein sequence ID" value="OOQ91829.1"/>
    <property type="molecule type" value="Genomic_DNA"/>
</dbReference>
<evidence type="ECO:0000313" key="16">
    <source>
        <dbReference type="Proteomes" id="UP000190744"/>
    </source>
</evidence>
<gene>
    <name evidence="15" type="primary">qutD</name>
    <name evidence="15" type="ORF">PEBR_09659</name>
</gene>
<sequence>MANTSSDIAHDAHPHAMRVYLLAIVTSMGAFMFGYDLAFIGTSIDLKSFKRDFGLIGASQSVQDAFSANIVSLLQAGCFFGALAAAPLGDKLGRRIALALGAISFIVGSIMQVASAGNKPLMFVGRVLGGMGVGAASMLVPLYTAECAPPKIRGRLVGIYEIGVQVGTCMGFWINFGVEQHMAPTSAQWMTPFALQLIPGGLLLIGLWFMPESPRWMAKAHGRSRVTEVLSLLRNLPGDHPDVQHEVDDILQQLELERAMSPDGTLSSVKELMQPGIRYRLFLGVVIMIFFQMAGSNAINYYSPRIFRSIGLTGSKTTLVSTGIYGIVRLVAVFFAMYFVVDRFGRKPMLIFGSIVMSQAISMWLIGAFVKIQSAEVKTGDSISGTSYAAAVFIYLFAVSFCFSWAGVPWIICSEIYPLQVRGFAVSICVATHWLFNFVIARSVPYMISNISFGTYFVFAACTTLSVPFVWLMIPETKGLSLEEVDMLFEDRIFSLRPRSSSFGHEASDHKAAVEQVESV</sequence>
<evidence type="ECO:0000256" key="5">
    <source>
        <dbReference type="ARBA" id="ARBA00022843"/>
    </source>
</evidence>
<feature type="transmembrane region" description="Helical" evidence="13">
    <location>
        <begin position="453"/>
        <end position="474"/>
    </location>
</feature>
<evidence type="ECO:0000256" key="11">
    <source>
        <dbReference type="ARBA" id="ARBA00043213"/>
    </source>
</evidence>
<dbReference type="InterPro" id="IPR003663">
    <property type="entry name" value="Sugar/inositol_transpt"/>
</dbReference>
<reference evidence="16" key="1">
    <citation type="submission" date="2015-09" db="EMBL/GenBank/DDBJ databases">
        <authorList>
            <person name="Fill T.P."/>
            <person name="Baretta J.F."/>
            <person name="de Almeida L.G."/>
            <person name="Rocha M."/>
            <person name="de Souza D.H."/>
            <person name="Malavazi I."/>
            <person name="Cerdeira L.T."/>
            <person name="Hong H."/>
            <person name="Samborskyy M."/>
            <person name="de Vasconcelos A.T."/>
            <person name="Leadlay P."/>
            <person name="Rodrigues-Filho E."/>
        </authorList>
    </citation>
    <scope>NUCLEOTIDE SEQUENCE [LARGE SCALE GENOMIC DNA]</scope>
    <source>
        <strain evidence="16">LaBioMMi 136</strain>
    </source>
</reference>
<evidence type="ECO:0000256" key="10">
    <source>
        <dbReference type="ARBA" id="ARBA00038682"/>
    </source>
</evidence>
<evidence type="ECO:0000256" key="3">
    <source>
        <dbReference type="ARBA" id="ARBA00022448"/>
    </source>
</evidence>
<dbReference type="NCBIfam" id="TIGR00879">
    <property type="entry name" value="SP"/>
    <property type="match status" value="1"/>
</dbReference>
<dbReference type="PRINTS" id="PR00171">
    <property type="entry name" value="SUGRTRNSPORT"/>
</dbReference>
<comment type="similarity">
    <text evidence="2 12">Belongs to the major facilitator superfamily. Sugar transporter (TC 2.A.1.1) family.</text>
</comment>
<evidence type="ECO:0000256" key="9">
    <source>
        <dbReference type="ARBA" id="ARBA00037560"/>
    </source>
</evidence>
<proteinExistence type="inferred from homology"/>
<evidence type="ECO:0000256" key="1">
    <source>
        <dbReference type="ARBA" id="ARBA00004651"/>
    </source>
</evidence>
<comment type="caution">
    <text evidence="15">The sequence shown here is derived from an EMBL/GenBank/DDBJ whole genome shotgun (WGS) entry which is preliminary data.</text>
</comment>
<feature type="transmembrane region" description="Helical" evidence="13">
    <location>
        <begin position="281"/>
        <end position="302"/>
    </location>
</feature>
<dbReference type="CDD" id="cd17356">
    <property type="entry name" value="MFS_HXT"/>
    <property type="match status" value="1"/>
</dbReference>
<dbReference type="PROSITE" id="PS50850">
    <property type="entry name" value="MFS"/>
    <property type="match status" value="1"/>
</dbReference>
<feature type="transmembrane region" description="Helical" evidence="13">
    <location>
        <begin position="20"/>
        <end position="46"/>
    </location>
</feature>
<keyword evidence="4 13" id="KW-0812">Transmembrane</keyword>
<dbReference type="Gene3D" id="1.20.1250.20">
    <property type="entry name" value="MFS general substrate transporter like domains"/>
    <property type="match status" value="1"/>
</dbReference>
<comment type="subunit">
    <text evidence="10">Interacts with creB.</text>
</comment>
<organism evidence="15 16">
    <name type="scientific">Penicillium brasilianum</name>
    <dbReference type="NCBI Taxonomy" id="104259"/>
    <lineage>
        <taxon>Eukaryota</taxon>
        <taxon>Fungi</taxon>
        <taxon>Dikarya</taxon>
        <taxon>Ascomycota</taxon>
        <taxon>Pezizomycotina</taxon>
        <taxon>Eurotiomycetes</taxon>
        <taxon>Eurotiomycetidae</taxon>
        <taxon>Eurotiales</taxon>
        <taxon>Aspergillaceae</taxon>
        <taxon>Penicillium</taxon>
    </lineage>
</organism>
<dbReference type="PANTHER" id="PTHR48022:SF34">
    <property type="entry name" value="MAJOR FACILITATOR SUPERFAMILY (MFS) PROFILE DOMAIN-CONTAINING PROTEIN-RELATED"/>
    <property type="match status" value="1"/>
</dbReference>
<keyword evidence="6" id="KW-0672">Quinate metabolism</keyword>
<comment type="function">
    <text evidence="9">Integral membrane transporter that imports quinic acid to be catabolized as a carbon source.</text>
</comment>
<evidence type="ECO:0000256" key="12">
    <source>
        <dbReference type="RuleBase" id="RU003346"/>
    </source>
</evidence>
<protein>
    <recommendedName>
        <fullName evidence="11">Quinate transporter</fullName>
    </recommendedName>
</protein>
<feature type="transmembrane region" description="Helical" evidence="13">
    <location>
        <begin position="322"/>
        <end position="341"/>
    </location>
</feature>
<dbReference type="Proteomes" id="UP000190744">
    <property type="component" value="Unassembled WGS sequence"/>
</dbReference>
<feature type="transmembrane region" description="Helical" evidence="13">
    <location>
        <begin position="390"/>
        <end position="412"/>
    </location>
</feature>
<dbReference type="FunFam" id="1.20.1250.20:FF:000026">
    <property type="entry name" value="MFS quinate transporter QutD"/>
    <property type="match status" value="1"/>
</dbReference>
<evidence type="ECO:0000256" key="6">
    <source>
        <dbReference type="ARBA" id="ARBA00022911"/>
    </source>
</evidence>
<name>A0A1S9S208_PENBI</name>
<dbReference type="GO" id="GO:0005351">
    <property type="term" value="F:carbohydrate:proton symporter activity"/>
    <property type="evidence" value="ECO:0007669"/>
    <property type="project" value="TreeGrafter"/>
</dbReference>
<evidence type="ECO:0000256" key="13">
    <source>
        <dbReference type="SAM" id="Phobius"/>
    </source>
</evidence>
<keyword evidence="3 12" id="KW-0813">Transport</keyword>
<evidence type="ECO:0000259" key="14">
    <source>
        <dbReference type="PROSITE" id="PS50850"/>
    </source>
</evidence>
<dbReference type="AlphaFoldDB" id="A0A1S9S208"/>
<feature type="transmembrane region" description="Helical" evidence="13">
    <location>
        <begin position="348"/>
        <end position="370"/>
    </location>
</feature>
<evidence type="ECO:0000256" key="8">
    <source>
        <dbReference type="ARBA" id="ARBA00023136"/>
    </source>
</evidence>
<dbReference type="InterPro" id="IPR050360">
    <property type="entry name" value="MFS_Sugar_Transporters"/>
</dbReference>
<feature type="transmembrane region" description="Helical" evidence="13">
    <location>
        <begin position="66"/>
        <end position="89"/>
    </location>
</feature>
<keyword evidence="8 13" id="KW-0472">Membrane</keyword>
<evidence type="ECO:0000256" key="2">
    <source>
        <dbReference type="ARBA" id="ARBA00010992"/>
    </source>
</evidence>
<comment type="subcellular location">
    <subcellularLocation>
        <location evidence="1">Cell membrane</location>
        <topology evidence="1">Multi-pass membrane protein</topology>
    </subcellularLocation>
</comment>
<dbReference type="Pfam" id="PF00083">
    <property type="entry name" value="Sugar_tr"/>
    <property type="match status" value="1"/>
</dbReference>
<feature type="transmembrane region" description="Helical" evidence="13">
    <location>
        <begin position="96"/>
        <end position="117"/>
    </location>
</feature>
<accession>A0A1S9S208</accession>
<feature type="transmembrane region" description="Helical" evidence="13">
    <location>
        <begin position="189"/>
        <end position="209"/>
    </location>
</feature>
<dbReference type="InterPro" id="IPR020846">
    <property type="entry name" value="MFS_dom"/>
</dbReference>
<feature type="domain" description="Major facilitator superfamily (MFS) profile" evidence="14">
    <location>
        <begin position="22"/>
        <end position="478"/>
    </location>
</feature>
<dbReference type="PANTHER" id="PTHR48022">
    <property type="entry name" value="PLASTIDIC GLUCOSE TRANSPORTER 4"/>
    <property type="match status" value="1"/>
</dbReference>
<feature type="transmembrane region" description="Helical" evidence="13">
    <location>
        <begin position="157"/>
        <end position="177"/>
    </location>
</feature>
<dbReference type="InterPro" id="IPR036259">
    <property type="entry name" value="MFS_trans_sf"/>
</dbReference>
<evidence type="ECO:0000256" key="4">
    <source>
        <dbReference type="ARBA" id="ARBA00022692"/>
    </source>
</evidence>
<feature type="transmembrane region" description="Helical" evidence="13">
    <location>
        <begin position="424"/>
        <end position="441"/>
    </location>
</feature>
<keyword evidence="5" id="KW-0832">Ubl conjugation</keyword>